<keyword evidence="1" id="KW-0808">Transferase</keyword>
<dbReference type="Gene3D" id="3.40.50.150">
    <property type="entry name" value="Vaccinia Virus protein VP39"/>
    <property type="match status" value="1"/>
</dbReference>
<protein>
    <recommendedName>
        <fullName evidence="2">Methyltransferase type 11 domain-containing protein</fullName>
    </recommendedName>
</protein>
<dbReference type="Pfam" id="PF08241">
    <property type="entry name" value="Methyltransf_11"/>
    <property type="match status" value="1"/>
</dbReference>
<proteinExistence type="predicted"/>
<dbReference type="PANTHER" id="PTHR44068">
    <property type="entry name" value="ZGC:194242"/>
    <property type="match status" value="1"/>
</dbReference>
<dbReference type="InterPro" id="IPR029063">
    <property type="entry name" value="SAM-dependent_MTases_sf"/>
</dbReference>
<dbReference type="InterPro" id="IPR050447">
    <property type="entry name" value="Erg6_SMT_methyltransf"/>
</dbReference>
<dbReference type="EMBL" id="CADCVR010000108">
    <property type="protein sequence ID" value="CAA9523362.1"/>
    <property type="molecule type" value="Genomic_DNA"/>
</dbReference>
<dbReference type="InterPro" id="IPR013216">
    <property type="entry name" value="Methyltransf_11"/>
</dbReference>
<name>A0A6J4TH84_9ACTN</name>
<evidence type="ECO:0000259" key="2">
    <source>
        <dbReference type="Pfam" id="PF08241"/>
    </source>
</evidence>
<gene>
    <name evidence="3" type="ORF">AVDCRST_MAG53-3467</name>
</gene>
<feature type="domain" description="Methyltransferase type 11" evidence="2">
    <location>
        <begin position="71"/>
        <end position="167"/>
    </location>
</feature>
<accession>A0A6J4TH84</accession>
<evidence type="ECO:0000256" key="1">
    <source>
        <dbReference type="ARBA" id="ARBA00022679"/>
    </source>
</evidence>
<dbReference type="CDD" id="cd02440">
    <property type="entry name" value="AdoMet_MTases"/>
    <property type="match status" value="1"/>
</dbReference>
<dbReference type="SUPFAM" id="SSF53335">
    <property type="entry name" value="S-adenosyl-L-methionine-dependent methyltransferases"/>
    <property type="match status" value="1"/>
</dbReference>
<evidence type="ECO:0000313" key="3">
    <source>
        <dbReference type="EMBL" id="CAA9523362.1"/>
    </source>
</evidence>
<sequence>MLAGMSTQLTSYYDGPDLTGRVRDALRDAGVDPERLRIEDLAAMDQFHALGLPATLALAELAELKPGERVLDLGAGIGGPARVLAERFGAHVTAVEPTERFRRLAAQLNAATGLTDKIDLVDAHGHALPFDDESFDLVWTQAVLPNVADLAPVAAEAHRVLASGGRWALGEIVAGPGGELYFPVPWADGPKESHLLAPESLRTTLERPGFAAEVWEVGPAALAPAAAHAAAQPEETRPLPDIGLIMPDRDARMAGLGRNLAEQRFAPLVAVLRRAP</sequence>
<organism evidence="3">
    <name type="scientific">uncultured Solirubrobacteraceae bacterium</name>
    <dbReference type="NCBI Taxonomy" id="1162706"/>
    <lineage>
        <taxon>Bacteria</taxon>
        <taxon>Bacillati</taxon>
        <taxon>Actinomycetota</taxon>
        <taxon>Thermoleophilia</taxon>
        <taxon>Solirubrobacterales</taxon>
        <taxon>Solirubrobacteraceae</taxon>
        <taxon>environmental samples</taxon>
    </lineage>
</organism>
<reference evidence="3" key="1">
    <citation type="submission" date="2020-02" db="EMBL/GenBank/DDBJ databases">
        <authorList>
            <person name="Meier V. D."/>
        </authorList>
    </citation>
    <scope>NUCLEOTIDE SEQUENCE</scope>
    <source>
        <strain evidence="3">AVDCRST_MAG53</strain>
    </source>
</reference>
<dbReference type="AlphaFoldDB" id="A0A6J4TH84"/>
<dbReference type="PANTHER" id="PTHR44068:SF11">
    <property type="entry name" value="GERANYL DIPHOSPHATE 2-C-METHYLTRANSFERASE"/>
    <property type="match status" value="1"/>
</dbReference>
<dbReference type="GO" id="GO:0008757">
    <property type="term" value="F:S-adenosylmethionine-dependent methyltransferase activity"/>
    <property type="evidence" value="ECO:0007669"/>
    <property type="project" value="InterPro"/>
</dbReference>